<evidence type="ECO:0000313" key="12">
    <source>
        <dbReference type="Proteomes" id="UP000249393"/>
    </source>
</evidence>
<dbReference type="PIRSF" id="PIRSF000452">
    <property type="entry name" value="6-N-acetyltransf"/>
    <property type="match status" value="1"/>
</dbReference>
<dbReference type="InterPro" id="IPR016181">
    <property type="entry name" value="Acyl_CoA_acyltransferase"/>
</dbReference>
<comment type="catalytic activity">
    <reaction evidence="8 9">
        <text>kanamycin B + acetyl-CoA = N(6')-acetylkanamycin B + CoA + H(+)</text>
        <dbReference type="Rhea" id="RHEA:16449"/>
        <dbReference type="ChEBI" id="CHEBI:15378"/>
        <dbReference type="ChEBI" id="CHEBI:57287"/>
        <dbReference type="ChEBI" id="CHEBI:57288"/>
        <dbReference type="ChEBI" id="CHEBI:58390"/>
        <dbReference type="ChEBI" id="CHEBI:58549"/>
        <dbReference type="EC" id="2.3.1.82"/>
    </reaction>
</comment>
<evidence type="ECO:0000256" key="7">
    <source>
        <dbReference type="ARBA" id="ARBA00029660"/>
    </source>
</evidence>
<gene>
    <name evidence="11" type="ORF">DI526_09740</name>
</gene>
<reference evidence="11 12" key="1">
    <citation type="submission" date="2017-08" db="EMBL/GenBank/DDBJ databases">
        <title>Infants hospitalized years apart are colonized by the same room-sourced microbial strains.</title>
        <authorList>
            <person name="Brooks B."/>
            <person name="Olm M.R."/>
            <person name="Firek B.A."/>
            <person name="Baker R."/>
            <person name="Thomas B.C."/>
            <person name="Morowitz M.J."/>
            <person name="Banfield J.F."/>
        </authorList>
    </citation>
    <scope>NUCLEOTIDE SEQUENCE [LARGE SCALE GENOMIC DNA]</scope>
    <source>
        <strain evidence="11">S2_003_000_R2_4</strain>
    </source>
</reference>
<name>A0A2W5XBM3_9CAUL</name>
<evidence type="ECO:0000256" key="5">
    <source>
        <dbReference type="ARBA" id="ARBA00023251"/>
    </source>
</evidence>
<dbReference type="Gene3D" id="3.40.630.30">
    <property type="match status" value="1"/>
</dbReference>
<comment type="caution">
    <text evidence="11">The sequence shown here is derived from an EMBL/GenBank/DDBJ whole genome shotgun (WGS) entry which is preliminary data.</text>
</comment>
<dbReference type="Proteomes" id="UP000249393">
    <property type="component" value="Unassembled WGS sequence"/>
</dbReference>
<comment type="function">
    <text evidence="9">Catalyzes the transfer of an acetyl group from acetyl-CoA to the 6'-amino group of aminoglycoside molecules conferring resistance to antibiotics containing the purpurosamine ring.</text>
</comment>
<evidence type="ECO:0000256" key="1">
    <source>
        <dbReference type="ARBA" id="ARBA00011738"/>
    </source>
</evidence>
<organism evidence="11 12">
    <name type="scientific">Caulobacter segnis</name>
    <dbReference type="NCBI Taxonomy" id="88688"/>
    <lineage>
        <taxon>Bacteria</taxon>
        <taxon>Pseudomonadati</taxon>
        <taxon>Pseudomonadota</taxon>
        <taxon>Alphaproteobacteria</taxon>
        <taxon>Caulobacterales</taxon>
        <taxon>Caulobacteraceae</taxon>
        <taxon>Caulobacter</taxon>
    </lineage>
</organism>
<protein>
    <recommendedName>
        <fullName evidence="3 9">Aminoglycoside N(6')-acetyltransferase type 1</fullName>
        <ecNumber evidence="2 9">2.3.1.82</ecNumber>
    </recommendedName>
    <alternativeName>
        <fullName evidence="7 9">Aminoglycoside resistance protein</fullName>
    </alternativeName>
</protein>
<evidence type="ECO:0000256" key="6">
    <source>
        <dbReference type="ARBA" id="ARBA00023315"/>
    </source>
</evidence>
<keyword evidence="4 9" id="KW-0808">Transferase</keyword>
<dbReference type="InterPro" id="IPR050832">
    <property type="entry name" value="Bact_Acetyltransf"/>
</dbReference>
<comment type="subunit">
    <text evidence="1 9">Homodimer.</text>
</comment>
<feature type="domain" description="N-acetyltransferase" evidence="10">
    <location>
        <begin position="1"/>
        <end position="147"/>
    </location>
</feature>
<evidence type="ECO:0000256" key="9">
    <source>
        <dbReference type="PIRNR" id="PIRNR000452"/>
    </source>
</evidence>
<dbReference type="CDD" id="cd04301">
    <property type="entry name" value="NAT_SF"/>
    <property type="match status" value="1"/>
</dbReference>
<evidence type="ECO:0000256" key="4">
    <source>
        <dbReference type="ARBA" id="ARBA00022679"/>
    </source>
</evidence>
<evidence type="ECO:0000256" key="2">
    <source>
        <dbReference type="ARBA" id="ARBA00012888"/>
    </source>
</evidence>
<accession>A0A2W5XBM3</accession>
<dbReference type="EC" id="2.3.1.82" evidence="2 9"/>
<dbReference type="GO" id="GO:0047663">
    <property type="term" value="F:aminoglycoside 6'-N-acetyltransferase activity"/>
    <property type="evidence" value="ECO:0007669"/>
    <property type="project" value="UniProtKB-EC"/>
</dbReference>
<dbReference type="EMBL" id="QFQZ01000024">
    <property type="protein sequence ID" value="PZR34671.1"/>
    <property type="molecule type" value="Genomic_DNA"/>
</dbReference>
<dbReference type="AlphaFoldDB" id="A0A2W5XBM3"/>
<keyword evidence="6 9" id="KW-0012">Acyltransferase</keyword>
<dbReference type="SUPFAM" id="SSF55729">
    <property type="entry name" value="Acyl-CoA N-acyltransferases (Nat)"/>
    <property type="match status" value="1"/>
</dbReference>
<dbReference type="Pfam" id="PF00583">
    <property type="entry name" value="Acetyltransf_1"/>
    <property type="match status" value="1"/>
</dbReference>
<evidence type="ECO:0000313" key="11">
    <source>
        <dbReference type="EMBL" id="PZR34671.1"/>
    </source>
</evidence>
<dbReference type="InterPro" id="IPR024170">
    <property type="entry name" value="Aminoglycoside_N6-AcTrfrase"/>
</dbReference>
<evidence type="ECO:0000256" key="3">
    <source>
        <dbReference type="ARBA" id="ARBA00017677"/>
    </source>
</evidence>
<dbReference type="GO" id="GO:0046677">
    <property type="term" value="P:response to antibiotic"/>
    <property type="evidence" value="ECO:0007669"/>
    <property type="project" value="UniProtKB-KW"/>
</dbReference>
<dbReference type="PROSITE" id="PS51186">
    <property type="entry name" value="GNAT"/>
    <property type="match status" value="1"/>
</dbReference>
<evidence type="ECO:0000256" key="8">
    <source>
        <dbReference type="ARBA" id="ARBA00048923"/>
    </source>
</evidence>
<sequence>MLIRPAAPRDLEDWTALRAELWPEDTADDHRTEVAEALASEKDIVAYVAEATDGRLAGFVEAALRHDYVNGCETSPVGFVEGLYVRPEFRGAQVGRALCEAVVDWARRRGCSELASDALSDNLESHAFHQAVGFEETERVVYFRKAL</sequence>
<dbReference type="NCBIfam" id="NF043067">
    <property type="entry name" value="AAC_6p_group_E"/>
    <property type="match status" value="1"/>
</dbReference>
<keyword evidence="5 9" id="KW-0046">Antibiotic resistance</keyword>
<dbReference type="RefSeq" id="WP_304277103.1">
    <property type="nucleotide sequence ID" value="NZ_QFQZ01000024.1"/>
</dbReference>
<dbReference type="PANTHER" id="PTHR43877">
    <property type="entry name" value="AMINOALKYLPHOSPHONATE N-ACETYLTRANSFERASE-RELATED-RELATED"/>
    <property type="match status" value="1"/>
</dbReference>
<evidence type="ECO:0000259" key="10">
    <source>
        <dbReference type="PROSITE" id="PS51186"/>
    </source>
</evidence>
<proteinExistence type="predicted"/>
<dbReference type="InterPro" id="IPR000182">
    <property type="entry name" value="GNAT_dom"/>
</dbReference>